<evidence type="ECO:0000313" key="3">
    <source>
        <dbReference type="Proteomes" id="UP000636800"/>
    </source>
</evidence>
<evidence type="ECO:0000313" key="2">
    <source>
        <dbReference type="EMBL" id="KAG0472628.1"/>
    </source>
</evidence>
<sequence length="123" mass="13418">MEVNEIKKQVQQPHEKGAMKPSSLPCGSGNDGTRTNVRGFIQHDADWPSALALTAITMVVPRTMPDGVANRVRSAPMCHSLPLRTPTPLAALKQCIHKSPSSPTCDLYCFCVVSSIFIVRLLF</sequence>
<proteinExistence type="predicted"/>
<dbReference type="Proteomes" id="UP000636800">
    <property type="component" value="Chromosome 7"/>
</dbReference>
<feature type="region of interest" description="Disordered" evidence="1">
    <location>
        <begin position="1"/>
        <end position="31"/>
    </location>
</feature>
<dbReference type="AlphaFoldDB" id="A0A835USS3"/>
<dbReference type="EMBL" id="JADCNL010000007">
    <property type="protein sequence ID" value="KAG0472628.1"/>
    <property type="molecule type" value="Genomic_DNA"/>
</dbReference>
<name>A0A835USS3_VANPL</name>
<comment type="caution">
    <text evidence="2">The sequence shown here is derived from an EMBL/GenBank/DDBJ whole genome shotgun (WGS) entry which is preliminary data.</text>
</comment>
<reference evidence="2 3" key="1">
    <citation type="journal article" date="2020" name="Nat. Food">
        <title>A phased Vanilla planifolia genome enables genetic improvement of flavour and production.</title>
        <authorList>
            <person name="Hasing T."/>
            <person name="Tang H."/>
            <person name="Brym M."/>
            <person name="Khazi F."/>
            <person name="Huang T."/>
            <person name="Chambers A.H."/>
        </authorList>
    </citation>
    <scope>NUCLEOTIDE SEQUENCE [LARGE SCALE GENOMIC DNA]</scope>
    <source>
        <tissue evidence="2">Leaf</tissue>
    </source>
</reference>
<dbReference type="OrthoDB" id="428159at2759"/>
<organism evidence="2 3">
    <name type="scientific">Vanilla planifolia</name>
    <name type="common">Vanilla</name>
    <dbReference type="NCBI Taxonomy" id="51239"/>
    <lineage>
        <taxon>Eukaryota</taxon>
        <taxon>Viridiplantae</taxon>
        <taxon>Streptophyta</taxon>
        <taxon>Embryophyta</taxon>
        <taxon>Tracheophyta</taxon>
        <taxon>Spermatophyta</taxon>
        <taxon>Magnoliopsida</taxon>
        <taxon>Liliopsida</taxon>
        <taxon>Asparagales</taxon>
        <taxon>Orchidaceae</taxon>
        <taxon>Vanilloideae</taxon>
        <taxon>Vanilleae</taxon>
        <taxon>Vanilla</taxon>
    </lineage>
</organism>
<feature type="compositionally biased region" description="Basic and acidic residues" evidence="1">
    <location>
        <begin position="1"/>
        <end position="18"/>
    </location>
</feature>
<keyword evidence="3" id="KW-1185">Reference proteome</keyword>
<evidence type="ECO:0000256" key="1">
    <source>
        <dbReference type="SAM" id="MobiDB-lite"/>
    </source>
</evidence>
<accession>A0A835USS3</accession>
<protein>
    <submittedName>
        <fullName evidence="2">Uncharacterized protein</fullName>
    </submittedName>
</protein>
<gene>
    <name evidence="2" type="ORF">HPP92_014485</name>
</gene>